<sequence length="170" mass="19532">MSEQQAASTPEEQRSTLWRWWKSLDEDRAGRAELRRCGTPAEVAFAPAYHALLRRLGSRLGEDDARRVAAVAAILAHVEREPTQEVSLARQMGTPKAEGQGPVIGDSHFRHILREEDPEVIMREVIRVVRQLDRCAAVDRLFKDLMSWNERTRVRWAQDFYEAAPLTEKK</sequence>
<accession>A0ABM7XDY8</accession>
<dbReference type="NCBIfam" id="TIGR02548">
    <property type="entry name" value="casB_cse2"/>
    <property type="match status" value="1"/>
</dbReference>
<dbReference type="InterPro" id="IPR013382">
    <property type="entry name" value="CRISPR-assoc_prot_Cse2"/>
</dbReference>
<organism evidence="1 2">
    <name type="scientific">Anaeromyxobacter paludicola</name>
    <dbReference type="NCBI Taxonomy" id="2918171"/>
    <lineage>
        <taxon>Bacteria</taxon>
        <taxon>Pseudomonadati</taxon>
        <taxon>Myxococcota</taxon>
        <taxon>Myxococcia</taxon>
        <taxon>Myxococcales</taxon>
        <taxon>Cystobacterineae</taxon>
        <taxon>Anaeromyxobacteraceae</taxon>
        <taxon>Anaeromyxobacter</taxon>
    </lineage>
</organism>
<proteinExistence type="predicted"/>
<dbReference type="Gene3D" id="1.10.520.40">
    <property type="entry name" value="CRISPR-associated protein Cse2"/>
    <property type="match status" value="1"/>
</dbReference>
<dbReference type="EMBL" id="AP025592">
    <property type="protein sequence ID" value="BDG10092.1"/>
    <property type="molecule type" value="Genomic_DNA"/>
</dbReference>
<protein>
    <recommendedName>
        <fullName evidence="3">CRISPR-associated protein, Cse2 family</fullName>
    </recommendedName>
</protein>
<dbReference type="CDD" id="cd09731">
    <property type="entry name" value="Cse2_I-E"/>
    <property type="match status" value="1"/>
</dbReference>
<name>A0ABM7XDY8_9BACT</name>
<dbReference type="RefSeq" id="WP_248342487.1">
    <property type="nucleotide sequence ID" value="NZ_AP025592.1"/>
</dbReference>
<reference evidence="2" key="1">
    <citation type="journal article" date="2022" name="Int. J. Syst. Evol. Microbiol.">
        <title>Anaeromyxobacter oryzae sp. nov., Anaeromyxobacter diazotrophicus sp. nov. and Anaeromyxobacter paludicola sp. nov., isolated from paddy soils.</title>
        <authorList>
            <person name="Itoh H."/>
            <person name="Xu Z."/>
            <person name="Mise K."/>
            <person name="Masuda Y."/>
            <person name="Ushijima N."/>
            <person name="Hayakawa C."/>
            <person name="Shiratori Y."/>
            <person name="Senoo K."/>
        </authorList>
    </citation>
    <scope>NUCLEOTIDE SEQUENCE [LARGE SCALE GENOMIC DNA]</scope>
    <source>
        <strain evidence="2">Red630</strain>
    </source>
</reference>
<dbReference type="Proteomes" id="UP001162734">
    <property type="component" value="Chromosome"/>
</dbReference>
<evidence type="ECO:0000313" key="1">
    <source>
        <dbReference type="EMBL" id="BDG10092.1"/>
    </source>
</evidence>
<dbReference type="InterPro" id="IPR038287">
    <property type="entry name" value="Cse2_sf"/>
</dbReference>
<dbReference type="Pfam" id="PF09485">
    <property type="entry name" value="CRISPR_Cse2"/>
    <property type="match status" value="1"/>
</dbReference>
<keyword evidence="2" id="KW-1185">Reference proteome</keyword>
<evidence type="ECO:0008006" key="3">
    <source>
        <dbReference type="Google" id="ProtNLM"/>
    </source>
</evidence>
<evidence type="ECO:0000313" key="2">
    <source>
        <dbReference type="Proteomes" id="UP001162734"/>
    </source>
</evidence>
<gene>
    <name evidence="1" type="ORF">AMPC_32050</name>
</gene>